<evidence type="ECO:0000313" key="8">
    <source>
        <dbReference type="Proteomes" id="UP000272025"/>
    </source>
</evidence>
<evidence type="ECO:0000259" key="5">
    <source>
        <dbReference type="PROSITE" id="PS50002"/>
    </source>
</evidence>
<dbReference type="GeneID" id="39577722"/>
<feature type="compositionally biased region" description="Polar residues" evidence="4">
    <location>
        <begin position="279"/>
        <end position="308"/>
    </location>
</feature>
<dbReference type="PRINTS" id="PR00452">
    <property type="entry name" value="SH3DOMAIN"/>
</dbReference>
<dbReference type="GO" id="GO:0008289">
    <property type="term" value="F:lipid binding"/>
    <property type="evidence" value="ECO:0007669"/>
    <property type="project" value="TreeGrafter"/>
</dbReference>
<keyword evidence="1 2" id="KW-0728">SH3 domain</keyword>
<name>A0A3N2PSM0_SODAK</name>
<dbReference type="InterPro" id="IPR027267">
    <property type="entry name" value="AH/BAR_dom_sf"/>
</dbReference>
<dbReference type="Gene3D" id="1.20.1270.60">
    <property type="entry name" value="Arfaptin homology (AH) domain/BAR domain"/>
    <property type="match status" value="1"/>
</dbReference>
<dbReference type="FunFam" id="2.30.30.40:FF:000100">
    <property type="entry name" value="SH3 domain-containing YSC84-like protein 1"/>
    <property type="match status" value="1"/>
</dbReference>
<dbReference type="SUPFAM" id="SSF103657">
    <property type="entry name" value="BAR/IMD domain-like"/>
    <property type="match status" value="1"/>
</dbReference>
<feature type="compositionally biased region" description="Polar residues" evidence="4">
    <location>
        <begin position="355"/>
        <end position="367"/>
    </location>
</feature>
<dbReference type="STRING" id="1314773.A0A3N2PSM0"/>
<organism evidence="7 8">
    <name type="scientific">Sodiomyces alkalinus (strain CBS 110278 / VKM F-3762 / F11)</name>
    <name type="common">Alkaliphilic filamentous fungus</name>
    <dbReference type="NCBI Taxonomy" id="1314773"/>
    <lineage>
        <taxon>Eukaryota</taxon>
        <taxon>Fungi</taxon>
        <taxon>Dikarya</taxon>
        <taxon>Ascomycota</taxon>
        <taxon>Pezizomycotina</taxon>
        <taxon>Sordariomycetes</taxon>
        <taxon>Hypocreomycetidae</taxon>
        <taxon>Glomerellales</taxon>
        <taxon>Plectosphaerellaceae</taxon>
        <taxon>Sodiomyces</taxon>
    </lineage>
</organism>
<dbReference type="SMART" id="SM00326">
    <property type="entry name" value="SH3"/>
    <property type="match status" value="1"/>
</dbReference>
<evidence type="ECO:0000256" key="4">
    <source>
        <dbReference type="SAM" id="MobiDB-lite"/>
    </source>
</evidence>
<dbReference type="PANTHER" id="PTHR47174:SF2">
    <property type="entry name" value="SH3 DOMAIN SIGNALLING PROTEIN (AFU_ORTHOLOGUE AFUA_5G07670)"/>
    <property type="match status" value="1"/>
</dbReference>
<evidence type="ECO:0000313" key="7">
    <source>
        <dbReference type="EMBL" id="ROT37513.1"/>
    </source>
</evidence>
<reference evidence="7 8" key="1">
    <citation type="journal article" date="2018" name="Mol. Ecol.">
        <title>The obligate alkalophilic soda-lake fungus Sodiomyces alkalinus has shifted to a protein diet.</title>
        <authorList>
            <person name="Grum-Grzhimaylo A.A."/>
            <person name="Falkoski D.L."/>
            <person name="van den Heuvel J."/>
            <person name="Valero-Jimenez C.A."/>
            <person name="Min B."/>
            <person name="Choi I.G."/>
            <person name="Lipzen A."/>
            <person name="Daum C.G."/>
            <person name="Aanen D.K."/>
            <person name="Tsang A."/>
            <person name="Henrissat B."/>
            <person name="Bilanenko E.N."/>
            <person name="de Vries R.P."/>
            <person name="van Kan J.A.L."/>
            <person name="Grigoriev I.V."/>
            <person name="Debets A.J.M."/>
        </authorList>
    </citation>
    <scope>NUCLEOTIDE SEQUENCE [LARGE SCALE GENOMIC DNA]</scope>
    <source>
        <strain evidence="7 8">F11</strain>
    </source>
</reference>
<dbReference type="GO" id="GO:0043332">
    <property type="term" value="C:mating projection tip"/>
    <property type="evidence" value="ECO:0007669"/>
    <property type="project" value="TreeGrafter"/>
</dbReference>
<keyword evidence="3" id="KW-0175">Coiled coil</keyword>
<dbReference type="AlphaFoldDB" id="A0A3N2PSM0"/>
<dbReference type="InterPro" id="IPR046982">
    <property type="entry name" value="BIN3/RVS161-like"/>
</dbReference>
<dbReference type="PROSITE" id="PS51021">
    <property type="entry name" value="BAR"/>
    <property type="match status" value="1"/>
</dbReference>
<feature type="region of interest" description="Disordered" evidence="4">
    <location>
        <begin position="278"/>
        <end position="383"/>
    </location>
</feature>
<feature type="domain" description="BAR" evidence="6">
    <location>
        <begin position="1"/>
        <end position="261"/>
    </location>
</feature>
<dbReference type="Pfam" id="PF03114">
    <property type="entry name" value="BAR"/>
    <property type="match status" value="1"/>
</dbReference>
<feature type="coiled-coil region" evidence="3">
    <location>
        <begin position="129"/>
        <end position="163"/>
    </location>
</feature>
<feature type="region of interest" description="Disordered" evidence="4">
    <location>
        <begin position="398"/>
        <end position="424"/>
    </location>
</feature>
<evidence type="ECO:0000256" key="2">
    <source>
        <dbReference type="PROSITE-ProRule" id="PRU00192"/>
    </source>
</evidence>
<dbReference type="Gene3D" id="2.30.30.40">
    <property type="entry name" value="SH3 Domains"/>
    <property type="match status" value="1"/>
</dbReference>
<accession>A0A3N2PSM0</accession>
<dbReference type="CDD" id="cd07599">
    <property type="entry name" value="BAR_Rvs167p"/>
    <property type="match status" value="1"/>
</dbReference>
<evidence type="ECO:0000256" key="1">
    <source>
        <dbReference type="ARBA" id="ARBA00022443"/>
    </source>
</evidence>
<protein>
    <submittedName>
        <fullName evidence="7">SH3 domain signaling protein</fullName>
    </submittedName>
</protein>
<evidence type="ECO:0000256" key="3">
    <source>
        <dbReference type="SAM" id="Coils"/>
    </source>
</evidence>
<dbReference type="Proteomes" id="UP000272025">
    <property type="component" value="Unassembled WGS sequence"/>
</dbReference>
<dbReference type="PROSITE" id="PS50002">
    <property type="entry name" value="SH3"/>
    <property type="match status" value="1"/>
</dbReference>
<dbReference type="GO" id="GO:1990528">
    <property type="term" value="C:Rvs161p-Rvs167p complex"/>
    <property type="evidence" value="ECO:0007669"/>
    <property type="project" value="TreeGrafter"/>
</dbReference>
<dbReference type="GO" id="GO:0097320">
    <property type="term" value="P:plasma membrane tubulation"/>
    <property type="evidence" value="ECO:0007669"/>
    <property type="project" value="TreeGrafter"/>
</dbReference>
<dbReference type="InterPro" id="IPR004148">
    <property type="entry name" value="BAR_dom"/>
</dbReference>
<dbReference type="InterPro" id="IPR036028">
    <property type="entry name" value="SH3-like_dom_sf"/>
</dbReference>
<dbReference type="SUPFAM" id="SSF50044">
    <property type="entry name" value="SH3-domain"/>
    <property type="match status" value="1"/>
</dbReference>
<keyword evidence="8" id="KW-1185">Reference proteome</keyword>
<proteinExistence type="predicted"/>
<gene>
    <name evidence="7" type="ORF">SODALDRAFT_313737</name>
</gene>
<dbReference type="GO" id="GO:0030479">
    <property type="term" value="C:actin cortical patch"/>
    <property type="evidence" value="ECO:0007669"/>
    <property type="project" value="TreeGrafter"/>
</dbReference>
<dbReference type="OrthoDB" id="10255128at2759"/>
<dbReference type="PANTHER" id="PTHR47174">
    <property type="entry name" value="BRIDGING INTEGRATOR 3"/>
    <property type="match status" value="1"/>
</dbReference>
<dbReference type="Pfam" id="PF00018">
    <property type="entry name" value="SH3_1"/>
    <property type="match status" value="1"/>
</dbReference>
<sequence length="484" mass="53704">MDRMQRSFTKLMNKAPGDNAKVALILKEYDDAIQFLGKIIDGSKALRDAWLSVANCQYVLVKEYAELYDPPVGELERPTRPTPVLQVKRTFGLREAYNELKSDLLQEVAGIDVQVIRPATDALEFIQPMRKTIKKRENKRLDYEKAQDKVKKLQKKTSRTTKEDAALSKAESEMNVVSEEFQIADDHLRRTLPPLICSVSDLVPYLLASLATIENRLLGLYYTVLHGYCQDHEFPSPPPPMDQVISQWASRFKPVQSETESMSILARGKAVRMPMAANYDSQSGNPAPRNSQTRNTSGFLPGLTENNGTEPTRRTTRIPSTSSAALSNKSDASPQSSRQSSQSALSRSKVGLPTDFTTATSLGQSPGSGPLAPGYTPSRERSDYFEHQSQLVISTVASPQGRSASGGIMKKKPPPPPPTKRAQQAPVEYVIAEHNFTSDQDGDLSFREGDRIKIVKKTQKLQDWWVGELGGVQGNFPANYCRPT</sequence>
<feature type="compositionally biased region" description="Low complexity" evidence="4">
    <location>
        <begin position="330"/>
        <end position="348"/>
    </location>
</feature>
<dbReference type="GO" id="GO:0051666">
    <property type="term" value="P:actin cortical patch localization"/>
    <property type="evidence" value="ECO:0007669"/>
    <property type="project" value="InterPro"/>
</dbReference>
<dbReference type="GO" id="GO:0006897">
    <property type="term" value="P:endocytosis"/>
    <property type="evidence" value="ECO:0007669"/>
    <property type="project" value="InterPro"/>
</dbReference>
<dbReference type="RefSeq" id="XP_028465319.1">
    <property type="nucleotide sequence ID" value="XM_028609244.1"/>
</dbReference>
<dbReference type="InterPro" id="IPR001452">
    <property type="entry name" value="SH3_domain"/>
</dbReference>
<evidence type="ECO:0000259" key="6">
    <source>
        <dbReference type="PROSITE" id="PS51021"/>
    </source>
</evidence>
<feature type="domain" description="SH3" evidence="5">
    <location>
        <begin position="425"/>
        <end position="484"/>
    </location>
</feature>
<dbReference type="GO" id="GO:0031097">
    <property type="term" value="C:medial cortex"/>
    <property type="evidence" value="ECO:0007669"/>
    <property type="project" value="TreeGrafter"/>
</dbReference>
<dbReference type="EMBL" id="ML119057">
    <property type="protein sequence ID" value="ROT37513.1"/>
    <property type="molecule type" value="Genomic_DNA"/>
</dbReference>